<keyword evidence="3 6" id="KW-0479">Metal-binding</keyword>
<gene>
    <name evidence="9" type="ORF">GTP91_17235</name>
</gene>
<dbReference type="GO" id="GO:0020037">
    <property type="term" value="F:heme binding"/>
    <property type="evidence" value="ECO:0007669"/>
    <property type="project" value="InterPro"/>
</dbReference>
<sequence length="119" mass="12470">MHKSLAAGLLCLTALGSVHAEDLGKKAFEQCIACHSLKAGENGVGPTLHGLLGSTAGMVEGFRFSGPMKRSGIVWDEKNLAEFLRNPQAVVPNTRMPFSGMSDEAALKALVGYLAAATK</sequence>
<feature type="signal peptide" evidence="7">
    <location>
        <begin position="1"/>
        <end position="20"/>
    </location>
</feature>
<dbReference type="InterPro" id="IPR002327">
    <property type="entry name" value="Cyt_c_1A/1B"/>
</dbReference>
<proteinExistence type="predicted"/>
<dbReference type="PANTHER" id="PTHR11961">
    <property type="entry name" value="CYTOCHROME C"/>
    <property type="match status" value="1"/>
</dbReference>
<evidence type="ECO:0000256" key="4">
    <source>
        <dbReference type="ARBA" id="ARBA00022982"/>
    </source>
</evidence>
<evidence type="ECO:0000313" key="10">
    <source>
        <dbReference type="Proteomes" id="UP000470302"/>
    </source>
</evidence>
<evidence type="ECO:0000256" key="3">
    <source>
        <dbReference type="ARBA" id="ARBA00022723"/>
    </source>
</evidence>
<dbReference type="SUPFAM" id="SSF46626">
    <property type="entry name" value="Cytochrome c"/>
    <property type="match status" value="1"/>
</dbReference>
<dbReference type="RefSeq" id="WP_117013148.1">
    <property type="nucleotide sequence ID" value="NZ_WWCW01000058.1"/>
</dbReference>
<evidence type="ECO:0000256" key="5">
    <source>
        <dbReference type="ARBA" id="ARBA00023004"/>
    </source>
</evidence>
<keyword evidence="7" id="KW-0732">Signal</keyword>
<dbReference type="EMBL" id="WWCW01000058">
    <property type="protein sequence ID" value="MYM88911.1"/>
    <property type="molecule type" value="Genomic_DNA"/>
</dbReference>
<dbReference type="PROSITE" id="PS51007">
    <property type="entry name" value="CYTC"/>
    <property type="match status" value="1"/>
</dbReference>
<name>A0A845G4Y2_9BURK</name>
<keyword evidence="4" id="KW-0249">Electron transport</keyword>
<reference evidence="9 10" key="1">
    <citation type="submission" date="2020-01" db="EMBL/GenBank/DDBJ databases">
        <title>Novel species isolated from a subtropical stream in China.</title>
        <authorList>
            <person name="Lu H."/>
        </authorList>
    </citation>
    <scope>NUCLEOTIDE SEQUENCE [LARGE SCALE GENOMIC DNA]</scope>
    <source>
        <strain evidence="9 10">FT82W</strain>
    </source>
</reference>
<dbReference type="GO" id="GO:0046872">
    <property type="term" value="F:metal ion binding"/>
    <property type="evidence" value="ECO:0007669"/>
    <property type="project" value="UniProtKB-KW"/>
</dbReference>
<dbReference type="PRINTS" id="PR00604">
    <property type="entry name" value="CYTCHRMECIAB"/>
</dbReference>
<evidence type="ECO:0000313" key="9">
    <source>
        <dbReference type="EMBL" id="MYM88911.1"/>
    </source>
</evidence>
<dbReference type="AlphaFoldDB" id="A0A845G4Y2"/>
<dbReference type="InterPro" id="IPR036909">
    <property type="entry name" value="Cyt_c-like_dom_sf"/>
</dbReference>
<keyword evidence="2 6" id="KW-0349">Heme</keyword>
<feature type="chain" id="PRO_5032766899" evidence="7">
    <location>
        <begin position="21"/>
        <end position="119"/>
    </location>
</feature>
<dbReference type="Gene3D" id="1.10.760.10">
    <property type="entry name" value="Cytochrome c-like domain"/>
    <property type="match status" value="1"/>
</dbReference>
<keyword evidence="5 6" id="KW-0408">Iron</keyword>
<evidence type="ECO:0000256" key="7">
    <source>
        <dbReference type="SAM" id="SignalP"/>
    </source>
</evidence>
<organism evidence="9 10">
    <name type="scientific">Duganella vulcania</name>
    <dbReference type="NCBI Taxonomy" id="2692166"/>
    <lineage>
        <taxon>Bacteria</taxon>
        <taxon>Pseudomonadati</taxon>
        <taxon>Pseudomonadota</taxon>
        <taxon>Betaproteobacteria</taxon>
        <taxon>Burkholderiales</taxon>
        <taxon>Oxalobacteraceae</taxon>
        <taxon>Telluria group</taxon>
        <taxon>Duganella</taxon>
    </lineage>
</organism>
<evidence type="ECO:0000256" key="2">
    <source>
        <dbReference type="ARBA" id="ARBA00022617"/>
    </source>
</evidence>
<dbReference type="Pfam" id="PF00034">
    <property type="entry name" value="Cytochrom_C"/>
    <property type="match status" value="1"/>
</dbReference>
<dbReference type="Proteomes" id="UP000470302">
    <property type="component" value="Unassembled WGS sequence"/>
</dbReference>
<protein>
    <submittedName>
        <fullName evidence="9">C-type cytochrome</fullName>
    </submittedName>
</protein>
<feature type="domain" description="Cytochrome c" evidence="8">
    <location>
        <begin position="19"/>
        <end position="118"/>
    </location>
</feature>
<accession>A0A845G4Y2</accession>
<evidence type="ECO:0000256" key="1">
    <source>
        <dbReference type="ARBA" id="ARBA00022448"/>
    </source>
</evidence>
<dbReference type="InterPro" id="IPR009056">
    <property type="entry name" value="Cyt_c-like_dom"/>
</dbReference>
<evidence type="ECO:0000256" key="6">
    <source>
        <dbReference type="PROSITE-ProRule" id="PRU00433"/>
    </source>
</evidence>
<comment type="caution">
    <text evidence="9">The sequence shown here is derived from an EMBL/GenBank/DDBJ whole genome shotgun (WGS) entry which is preliminary data.</text>
</comment>
<keyword evidence="1" id="KW-0813">Transport</keyword>
<dbReference type="GO" id="GO:0009055">
    <property type="term" value="F:electron transfer activity"/>
    <property type="evidence" value="ECO:0007669"/>
    <property type="project" value="InterPro"/>
</dbReference>
<evidence type="ECO:0000259" key="8">
    <source>
        <dbReference type="PROSITE" id="PS51007"/>
    </source>
</evidence>